<name>A0A1G2DC48_9BACT</name>
<feature type="domain" description="HD/PDEase" evidence="8">
    <location>
        <begin position="34"/>
        <end position="146"/>
    </location>
</feature>
<dbReference type="GO" id="GO:0046872">
    <property type="term" value="F:metal ion binding"/>
    <property type="evidence" value="ECO:0007669"/>
    <property type="project" value="UniProtKB-KW"/>
</dbReference>
<proteinExistence type="predicted"/>
<dbReference type="GO" id="GO:0002953">
    <property type="term" value="F:5'-deoxynucleotidase activity"/>
    <property type="evidence" value="ECO:0007669"/>
    <property type="project" value="UniProtKB-EC"/>
</dbReference>
<dbReference type="CDD" id="cd00077">
    <property type="entry name" value="HDc"/>
    <property type="match status" value="1"/>
</dbReference>
<evidence type="ECO:0000256" key="3">
    <source>
        <dbReference type="ARBA" id="ARBA00001941"/>
    </source>
</evidence>
<protein>
    <recommendedName>
        <fullName evidence="5">5'-deoxynucleotidase</fullName>
        <ecNumber evidence="5">3.1.3.89</ecNumber>
    </recommendedName>
</protein>
<evidence type="ECO:0000256" key="1">
    <source>
        <dbReference type="ARBA" id="ARBA00001638"/>
    </source>
</evidence>
<comment type="subunit">
    <text evidence="4">Homodimer.</text>
</comment>
<comment type="caution">
    <text evidence="9">The sequence shown here is derived from an EMBL/GenBank/DDBJ whole genome shotgun (WGS) entry which is preliminary data.</text>
</comment>
<organism evidence="9 10">
    <name type="scientific">Candidatus Lloydbacteria bacterium RIFCSPHIGHO2_02_FULL_51_22</name>
    <dbReference type="NCBI Taxonomy" id="1798663"/>
    <lineage>
        <taxon>Bacteria</taxon>
        <taxon>Candidatus Lloydiibacteriota</taxon>
    </lineage>
</organism>
<dbReference type="GO" id="GO:0005737">
    <property type="term" value="C:cytoplasm"/>
    <property type="evidence" value="ECO:0007669"/>
    <property type="project" value="TreeGrafter"/>
</dbReference>
<evidence type="ECO:0000313" key="10">
    <source>
        <dbReference type="Proteomes" id="UP000178099"/>
    </source>
</evidence>
<evidence type="ECO:0000256" key="6">
    <source>
        <dbReference type="ARBA" id="ARBA00022723"/>
    </source>
</evidence>
<sequence>MTKKRDIEQIANFVYEAGAVSKTPRSGLWFLGSGRQSVAEHLFRTTIIAYALCHLTPKADKPRVIFLSLIHDLGEGRTSDLNYIHQRYGRLAESKAIDDIAASVPFGEEIKEAYKEEQARETLEARLAKDADNLEWIATLREEEVKGNIKARSWIAIAVKRLKTNAGKVVGARLLKTHPDAWWFNEKDKWFVTRSEKTRAWKSLEQKQKARRKK</sequence>
<evidence type="ECO:0000259" key="8">
    <source>
        <dbReference type="SMART" id="SM00471"/>
    </source>
</evidence>
<dbReference type="Proteomes" id="UP000178099">
    <property type="component" value="Unassembled WGS sequence"/>
</dbReference>
<evidence type="ECO:0000313" key="9">
    <source>
        <dbReference type="EMBL" id="OGZ11113.1"/>
    </source>
</evidence>
<dbReference type="EC" id="3.1.3.89" evidence="5"/>
<evidence type="ECO:0000256" key="5">
    <source>
        <dbReference type="ARBA" id="ARBA00012964"/>
    </source>
</evidence>
<comment type="catalytic activity">
    <reaction evidence="1">
        <text>a 2'-deoxyribonucleoside 5'-phosphate + H2O = a 2'-deoxyribonucleoside + phosphate</text>
        <dbReference type="Rhea" id="RHEA:36167"/>
        <dbReference type="ChEBI" id="CHEBI:15377"/>
        <dbReference type="ChEBI" id="CHEBI:18274"/>
        <dbReference type="ChEBI" id="CHEBI:43474"/>
        <dbReference type="ChEBI" id="CHEBI:65317"/>
        <dbReference type="EC" id="3.1.3.89"/>
    </reaction>
</comment>
<accession>A0A1G2DC48</accession>
<dbReference type="InterPro" id="IPR006674">
    <property type="entry name" value="HD_domain"/>
</dbReference>
<dbReference type="PANTHER" id="PTHR11845:SF13">
    <property type="entry name" value="5'-DEOXYNUCLEOTIDASE HDDC2"/>
    <property type="match status" value="1"/>
</dbReference>
<evidence type="ECO:0000256" key="2">
    <source>
        <dbReference type="ARBA" id="ARBA00001936"/>
    </source>
</evidence>
<reference evidence="9 10" key="1">
    <citation type="journal article" date="2016" name="Nat. Commun.">
        <title>Thousands of microbial genomes shed light on interconnected biogeochemical processes in an aquifer system.</title>
        <authorList>
            <person name="Anantharaman K."/>
            <person name="Brown C.T."/>
            <person name="Hug L.A."/>
            <person name="Sharon I."/>
            <person name="Castelle C.J."/>
            <person name="Probst A.J."/>
            <person name="Thomas B.C."/>
            <person name="Singh A."/>
            <person name="Wilkins M.J."/>
            <person name="Karaoz U."/>
            <person name="Brodie E.L."/>
            <person name="Williams K.H."/>
            <person name="Hubbard S.S."/>
            <person name="Banfield J.F."/>
        </authorList>
    </citation>
    <scope>NUCLEOTIDE SEQUENCE [LARGE SCALE GENOMIC DNA]</scope>
</reference>
<dbReference type="AlphaFoldDB" id="A0A1G2DC48"/>
<keyword evidence="7" id="KW-0378">Hydrolase</keyword>
<comment type="cofactor">
    <cofactor evidence="3">
        <name>Co(2+)</name>
        <dbReference type="ChEBI" id="CHEBI:48828"/>
    </cofactor>
</comment>
<evidence type="ECO:0000256" key="7">
    <source>
        <dbReference type="ARBA" id="ARBA00022801"/>
    </source>
</evidence>
<dbReference type="SUPFAM" id="SSF109604">
    <property type="entry name" value="HD-domain/PDEase-like"/>
    <property type="match status" value="1"/>
</dbReference>
<dbReference type="InterPro" id="IPR039356">
    <property type="entry name" value="YfbR/HDDC2"/>
</dbReference>
<dbReference type="PANTHER" id="PTHR11845">
    <property type="entry name" value="5'-DEOXYNUCLEOTIDASE HDDC2"/>
    <property type="match status" value="1"/>
</dbReference>
<gene>
    <name evidence="9" type="ORF">A3D67_03920</name>
</gene>
<dbReference type="InterPro" id="IPR003607">
    <property type="entry name" value="HD/PDEase_dom"/>
</dbReference>
<comment type="cofactor">
    <cofactor evidence="2">
        <name>Mn(2+)</name>
        <dbReference type="ChEBI" id="CHEBI:29035"/>
    </cofactor>
</comment>
<evidence type="ECO:0000256" key="4">
    <source>
        <dbReference type="ARBA" id="ARBA00011738"/>
    </source>
</evidence>
<dbReference type="EMBL" id="MHLN01000025">
    <property type="protein sequence ID" value="OGZ11113.1"/>
    <property type="molecule type" value="Genomic_DNA"/>
</dbReference>
<dbReference type="Gene3D" id="1.10.3210.10">
    <property type="entry name" value="Hypothetical protein af1432"/>
    <property type="match status" value="1"/>
</dbReference>
<dbReference type="Pfam" id="PF13023">
    <property type="entry name" value="HD_3"/>
    <property type="match status" value="1"/>
</dbReference>
<keyword evidence="6" id="KW-0479">Metal-binding</keyword>
<dbReference type="SMART" id="SM00471">
    <property type="entry name" value="HDc"/>
    <property type="match status" value="1"/>
</dbReference>